<dbReference type="GO" id="GO:0005737">
    <property type="term" value="C:cytoplasm"/>
    <property type="evidence" value="ECO:0007669"/>
    <property type="project" value="TreeGrafter"/>
</dbReference>
<dbReference type="GO" id="GO:0032131">
    <property type="term" value="F:alkylated DNA binding"/>
    <property type="evidence" value="ECO:0007669"/>
    <property type="project" value="TreeGrafter"/>
</dbReference>
<dbReference type="InterPro" id="IPR003265">
    <property type="entry name" value="HhH-GPD_domain"/>
</dbReference>
<dbReference type="GO" id="GO:0006307">
    <property type="term" value="P:DNA alkylation repair"/>
    <property type="evidence" value="ECO:0007669"/>
    <property type="project" value="TreeGrafter"/>
</dbReference>
<dbReference type="EMBL" id="CP036265">
    <property type="protein sequence ID" value="QDT16015.1"/>
    <property type="molecule type" value="Genomic_DNA"/>
</dbReference>
<dbReference type="GO" id="GO:0006285">
    <property type="term" value="P:base-excision repair, AP site formation"/>
    <property type="evidence" value="ECO:0007669"/>
    <property type="project" value="TreeGrafter"/>
</dbReference>
<feature type="domain" description="HhH-GPD" evidence="5">
    <location>
        <begin position="56"/>
        <end position="207"/>
    </location>
</feature>
<keyword evidence="6" id="KW-0326">Glycosidase</keyword>
<dbReference type="GO" id="GO:0043916">
    <property type="term" value="F:DNA-7-methylguanine glycosylase activity"/>
    <property type="evidence" value="ECO:0007669"/>
    <property type="project" value="TreeGrafter"/>
</dbReference>
<dbReference type="OrthoDB" id="9785929at2"/>
<sequence>MPAPLSPCLFNEDVAATAVHALRETDPVLCGVIDRVGPFRLTPEKDLFALLVRVVISQQISMAAAKTVAARLKAATPRGKFTATALRAMPLEEIRACGLSGVKAGYLKNVAEAARGMRLKEFPALSDAEVTARVTAVKGLGPWTARMVLMFGLGRPDVLPVGDLGIRNAARSLYGFDTVPPLAEHAADYWAPWRTVAAWYLWRHIDTVGVTEGLHDYPV</sequence>
<dbReference type="PANTHER" id="PTHR43003:SF5">
    <property type="entry name" value="DNA-3-METHYLADENINE GLYCOSYLASE"/>
    <property type="match status" value="1"/>
</dbReference>
<evidence type="ECO:0000256" key="1">
    <source>
        <dbReference type="ARBA" id="ARBA00000086"/>
    </source>
</evidence>
<keyword evidence="4" id="KW-0234">DNA repair</keyword>
<proteinExistence type="predicted"/>
<evidence type="ECO:0000259" key="5">
    <source>
        <dbReference type="SMART" id="SM00478"/>
    </source>
</evidence>
<keyword evidence="7" id="KW-1185">Reference proteome</keyword>
<evidence type="ECO:0000256" key="4">
    <source>
        <dbReference type="ARBA" id="ARBA00023204"/>
    </source>
</evidence>
<dbReference type="InterPro" id="IPR051912">
    <property type="entry name" value="Alkylbase_DNA_Glycosylase/TA"/>
</dbReference>
<dbReference type="Gene3D" id="1.10.1670.40">
    <property type="match status" value="1"/>
</dbReference>
<dbReference type="InterPro" id="IPR011257">
    <property type="entry name" value="DNA_glycosylase"/>
</dbReference>
<protein>
    <recommendedName>
        <fullName evidence="2">DNA-3-methyladenine glycosylase II</fullName>
        <ecNumber evidence="2">3.2.2.21</ecNumber>
    </recommendedName>
</protein>
<dbReference type="GO" id="GO:0008725">
    <property type="term" value="F:DNA-3-methyladenine glycosylase activity"/>
    <property type="evidence" value="ECO:0007669"/>
    <property type="project" value="TreeGrafter"/>
</dbReference>
<accession>A0A517P9I3</accession>
<evidence type="ECO:0000256" key="2">
    <source>
        <dbReference type="ARBA" id="ARBA00012000"/>
    </source>
</evidence>
<dbReference type="SMART" id="SM00478">
    <property type="entry name" value="ENDO3c"/>
    <property type="match status" value="1"/>
</dbReference>
<organism evidence="6 7">
    <name type="scientific">Alienimonas californiensis</name>
    <dbReference type="NCBI Taxonomy" id="2527989"/>
    <lineage>
        <taxon>Bacteria</taxon>
        <taxon>Pseudomonadati</taxon>
        <taxon>Planctomycetota</taxon>
        <taxon>Planctomycetia</taxon>
        <taxon>Planctomycetales</taxon>
        <taxon>Planctomycetaceae</taxon>
        <taxon>Alienimonas</taxon>
    </lineage>
</organism>
<evidence type="ECO:0000313" key="6">
    <source>
        <dbReference type="EMBL" id="QDT16015.1"/>
    </source>
</evidence>
<dbReference type="PANTHER" id="PTHR43003">
    <property type="entry name" value="DNA-3-METHYLADENINE GLYCOSYLASE"/>
    <property type="match status" value="1"/>
</dbReference>
<keyword evidence="3" id="KW-0227">DNA damage</keyword>
<dbReference type="EC" id="3.2.2.21" evidence="2"/>
<dbReference type="GO" id="GO:0032993">
    <property type="term" value="C:protein-DNA complex"/>
    <property type="evidence" value="ECO:0007669"/>
    <property type="project" value="TreeGrafter"/>
</dbReference>
<gene>
    <name evidence="6" type="primary">alkA</name>
    <name evidence="6" type="ORF">CA12_21130</name>
</gene>
<reference evidence="6 7" key="1">
    <citation type="submission" date="2019-02" db="EMBL/GenBank/DDBJ databases">
        <title>Deep-cultivation of Planctomycetes and their phenomic and genomic characterization uncovers novel biology.</title>
        <authorList>
            <person name="Wiegand S."/>
            <person name="Jogler M."/>
            <person name="Boedeker C."/>
            <person name="Pinto D."/>
            <person name="Vollmers J."/>
            <person name="Rivas-Marin E."/>
            <person name="Kohn T."/>
            <person name="Peeters S.H."/>
            <person name="Heuer A."/>
            <person name="Rast P."/>
            <person name="Oberbeckmann S."/>
            <person name="Bunk B."/>
            <person name="Jeske O."/>
            <person name="Meyerdierks A."/>
            <person name="Storesund J.E."/>
            <person name="Kallscheuer N."/>
            <person name="Luecker S."/>
            <person name="Lage O.M."/>
            <person name="Pohl T."/>
            <person name="Merkel B.J."/>
            <person name="Hornburger P."/>
            <person name="Mueller R.-W."/>
            <person name="Bruemmer F."/>
            <person name="Labrenz M."/>
            <person name="Spormann A.M."/>
            <person name="Op den Camp H."/>
            <person name="Overmann J."/>
            <person name="Amann R."/>
            <person name="Jetten M.S.M."/>
            <person name="Mascher T."/>
            <person name="Medema M.H."/>
            <person name="Devos D.P."/>
            <person name="Kaster A.-K."/>
            <person name="Ovreas L."/>
            <person name="Rohde M."/>
            <person name="Galperin M.Y."/>
            <person name="Jogler C."/>
        </authorList>
    </citation>
    <scope>NUCLEOTIDE SEQUENCE [LARGE SCALE GENOMIC DNA]</scope>
    <source>
        <strain evidence="6 7">CA12</strain>
    </source>
</reference>
<evidence type="ECO:0000256" key="3">
    <source>
        <dbReference type="ARBA" id="ARBA00022763"/>
    </source>
</evidence>
<dbReference type="KEGG" id="acaf:CA12_21130"/>
<evidence type="ECO:0000313" key="7">
    <source>
        <dbReference type="Proteomes" id="UP000318741"/>
    </source>
</evidence>
<comment type="catalytic activity">
    <reaction evidence="1">
        <text>Hydrolysis of alkylated DNA, releasing 3-methyladenine, 3-methylguanine, 7-methylguanine and 7-methyladenine.</text>
        <dbReference type="EC" id="3.2.2.21"/>
    </reaction>
</comment>
<dbReference type="CDD" id="cd00056">
    <property type="entry name" value="ENDO3c"/>
    <property type="match status" value="1"/>
</dbReference>
<name>A0A517P9I3_9PLAN</name>
<dbReference type="Proteomes" id="UP000318741">
    <property type="component" value="Chromosome"/>
</dbReference>
<dbReference type="Gene3D" id="1.10.340.30">
    <property type="entry name" value="Hypothetical protein, domain 2"/>
    <property type="match status" value="1"/>
</dbReference>
<dbReference type="Pfam" id="PF00730">
    <property type="entry name" value="HhH-GPD"/>
    <property type="match status" value="1"/>
</dbReference>
<dbReference type="RefSeq" id="WP_145358895.1">
    <property type="nucleotide sequence ID" value="NZ_CP036265.1"/>
</dbReference>
<dbReference type="AlphaFoldDB" id="A0A517P9I3"/>
<dbReference type="SUPFAM" id="SSF48150">
    <property type="entry name" value="DNA-glycosylase"/>
    <property type="match status" value="1"/>
</dbReference>
<keyword evidence="6" id="KW-0378">Hydrolase</keyword>